<dbReference type="OrthoDB" id="10281474at2759"/>
<dbReference type="Proteomes" id="UP000515135">
    <property type="component" value="Unplaced"/>
</dbReference>
<keyword evidence="2" id="KW-0732">Signal</keyword>
<dbReference type="GeneID" id="109481101"/>
<feature type="chain" id="PRO_5027619348" evidence="2">
    <location>
        <begin position="29"/>
        <end position="117"/>
    </location>
</feature>
<evidence type="ECO:0000256" key="2">
    <source>
        <dbReference type="SAM" id="SignalP"/>
    </source>
</evidence>
<feature type="region of interest" description="Disordered" evidence="1">
    <location>
        <begin position="67"/>
        <end position="108"/>
    </location>
</feature>
<accession>A0A6P4ZQN3</accession>
<evidence type="ECO:0000256" key="1">
    <source>
        <dbReference type="SAM" id="MobiDB-lite"/>
    </source>
</evidence>
<name>A0A6P4ZQN3_BRABE</name>
<proteinExistence type="predicted"/>
<protein>
    <submittedName>
        <fullName evidence="4">Uncharacterized protein LOC109481101</fullName>
    </submittedName>
</protein>
<evidence type="ECO:0000313" key="3">
    <source>
        <dbReference type="Proteomes" id="UP000515135"/>
    </source>
</evidence>
<sequence>MMTLNMCSRGVMAAILFIFMVASTLVRAVNNNGKQLYHNGGGEPASEARIHALESILDSLSAFYEKTPKPALPEDGDPFGAYDPLRASETGTEDEDDHKEDPGKKIETVVRQRRMLY</sequence>
<keyword evidence="3" id="KW-1185">Reference proteome</keyword>
<reference evidence="4" key="1">
    <citation type="submission" date="2025-08" db="UniProtKB">
        <authorList>
            <consortium name="RefSeq"/>
        </authorList>
    </citation>
    <scope>IDENTIFICATION</scope>
    <source>
        <tissue evidence="4">Gonad</tissue>
    </source>
</reference>
<evidence type="ECO:0000313" key="4">
    <source>
        <dbReference type="RefSeq" id="XP_019639133.1"/>
    </source>
</evidence>
<dbReference type="RefSeq" id="XP_019639133.1">
    <property type="nucleotide sequence ID" value="XM_019783574.1"/>
</dbReference>
<gene>
    <name evidence="4" type="primary">LOC109481101</name>
</gene>
<dbReference type="AlphaFoldDB" id="A0A6P4ZQN3"/>
<dbReference type="KEGG" id="bbel:109481101"/>
<organism evidence="3 4">
    <name type="scientific">Branchiostoma belcheri</name>
    <name type="common">Amphioxus</name>
    <dbReference type="NCBI Taxonomy" id="7741"/>
    <lineage>
        <taxon>Eukaryota</taxon>
        <taxon>Metazoa</taxon>
        <taxon>Chordata</taxon>
        <taxon>Cephalochordata</taxon>
        <taxon>Leptocardii</taxon>
        <taxon>Amphioxiformes</taxon>
        <taxon>Branchiostomatidae</taxon>
        <taxon>Branchiostoma</taxon>
    </lineage>
</organism>
<feature type="compositionally biased region" description="Basic and acidic residues" evidence="1">
    <location>
        <begin position="99"/>
        <end position="108"/>
    </location>
</feature>
<feature type="signal peptide" evidence="2">
    <location>
        <begin position="1"/>
        <end position="28"/>
    </location>
</feature>